<comment type="catalytic activity">
    <reaction evidence="8">
        <text>L-seryl-[protein] + ATP = O-phospho-L-seryl-[protein] + ADP + H(+)</text>
        <dbReference type="Rhea" id="RHEA:17989"/>
        <dbReference type="Rhea" id="RHEA-COMP:9863"/>
        <dbReference type="Rhea" id="RHEA-COMP:11604"/>
        <dbReference type="ChEBI" id="CHEBI:15378"/>
        <dbReference type="ChEBI" id="CHEBI:29999"/>
        <dbReference type="ChEBI" id="CHEBI:30616"/>
        <dbReference type="ChEBI" id="CHEBI:83421"/>
        <dbReference type="ChEBI" id="CHEBI:456216"/>
        <dbReference type="EC" id="2.7.12.2"/>
    </reaction>
</comment>
<evidence type="ECO:0000256" key="10">
    <source>
        <dbReference type="ARBA" id="ARBA00051693"/>
    </source>
</evidence>
<dbReference type="PROSITE" id="PS00108">
    <property type="entry name" value="PROTEIN_KINASE_ST"/>
    <property type="match status" value="1"/>
</dbReference>
<reference evidence="13 14" key="1">
    <citation type="submission" date="2024-04" db="EMBL/GenBank/DDBJ databases">
        <title>Tritrichomonas musculus Genome.</title>
        <authorList>
            <person name="Alves-Ferreira E."/>
            <person name="Grigg M."/>
            <person name="Lorenzi H."/>
            <person name="Galac M."/>
        </authorList>
    </citation>
    <scope>NUCLEOTIDE SEQUENCE [LARGE SCALE GENOMIC DNA]</scope>
    <source>
        <strain evidence="13 14">EAF2021</strain>
    </source>
</reference>
<dbReference type="Gene3D" id="2.60.120.260">
    <property type="entry name" value="Galactose-binding domain-like"/>
    <property type="match status" value="1"/>
</dbReference>
<feature type="domain" description="Protein kinase" evidence="12">
    <location>
        <begin position="15"/>
        <end position="301"/>
    </location>
</feature>
<accession>A0ABR2IZV4</accession>
<comment type="catalytic activity">
    <reaction evidence="9">
        <text>L-threonyl-[protein] + ATP = O-phospho-L-threonyl-[protein] + ADP + H(+)</text>
        <dbReference type="Rhea" id="RHEA:46608"/>
        <dbReference type="Rhea" id="RHEA-COMP:11060"/>
        <dbReference type="Rhea" id="RHEA-COMP:11605"/>
        <dbReference type="ChEBI" id="CHEBI:15378"/>
        <dbReference type="ChEBI" id="CHEBI:30013"/>
        <dbReference type="ChEBI" id="CHEBI:30616"/>
        <dbReference type="ChEBI" id="CHEBI:61977"/>
        <dbReference type="ChEBI" id="CHEBI:456216"/>
        <dbReference type="EC" id="2.7.12.2"/>
    </reaction>
</comment>
<comment type="catalytic activity">
    <reaction evidence="10">
        <text>L-tyrosyl-[protein] + ATP = O-phospho-L-tyrosyl-[protein] + ADP + H(+)</text>
        <dbReference type="Rhea" id="RHEA:10596"/>
        <dbReference type="Rhea" id="RHEA-COMP:10136"/>
        <dbReference type="Rhea" id="RHEA-COMP:20101"/>
        <dbReference type="ChEBI" id="CHEBI:15378"/>
        <dbReference type="ChEBI" id="CHEBI:30616"/>
        <dbReference type="ChEBI" id="CHEBI:46858"/>
        <dbReference type="ChEBI" id="CHEBI:61978"/>
        <dbReference type="ChEBI" id="CHEBI:456216"/>
        <dbReference type="EC" id="2.7.12.2"/>
    </reaction>
</comment>
<evidence type="ECO:0000256" key="7">
    <source>
        <dbReference type="ARBA" id="ARBA00038999"/>
    </source>
</evidence>
<protein>
    <recommendedName>
        <fullName evidence="7">mitogen-activated protein kinase kinase</fullName>
        <ecNumber evidence="7">2.7.12.2</ecNumber>
    </recommendedName>
</protein>
<sequence length="572" mass="66093">MRRNLSNFQIDLDKFINPKEIGGGAFGKVYLVENVDDGRTYALKKLYPKRGIDNQKYFNREINIMIRLNHPSIIKFYGYALMPEAGGISILMEHAQNGSLRSIFERLKKGPVPGYDNTTKQKILVGVARGMMHIHNNHLIHRDIKPDNILLDGNFNPLITDFGLSRSSDDKIGFTEKIGSPIYSAPEVFEGKKYDQSIDVYSFGIMMYEIVTDLLPYYDFLPTIKGAFNFMRAVKELGRRPTFPEDQEISPEMKNLIGSCWSANPSDRPTFEHIFNKLAYDCEDPSNFTDLFGEENEHMYYLPGVKQEDILDFTDELIERENTEIYSIKQSIANIKQQVSSIKQDSELVFDQIKAGFDELRKEVLDRLDNCKKQDTDISLKYSTKIYEYKDGKDFEGILRSLTRLTGSNIQDNKTIKITTNSQHSDDIHFFFKNKNIYDPKNIVDFDKDNEYKSNDSGKAIVCIDFKDKLVKVTQYQIQTSMKNDSSSHLKNWSVEGSKDGFAWFELDKRKNASSLNQPKSIAIFEVHSQTNEFYRYIRIRQTGTSWYNADNCNIISICRLDFFGQVMEPSK</sequence>
<keyword evidence="4 11" id="KW-0067">ATP-binding</keyword>
<gene>
    <name evidence="13" type="ORF">M9Y10_008666</name>
</gene>
<evidence type="ECO:0000256" key="2">
    <source>
        <dbReference type="ARBA" id="ARBA00022741"/>
    </source>
</evidence>
<dbReference type="SUPFAM" id="SSF56112">
    <property type="entry name" value="Protein kinase-like (PK-like)"/>
    <property type="match status" value="1"/>
</dbReference>
<dbReference type="PROSITE" id="PS50011">
    <property type="entry name" value="PROTEIN_KINASE_DOM"/>
    <property type="match status" value="1"/>
</dbReference>
<evidence type="ECO:0000313" key="13">
    <source>
        <dbReference type="EMBL" id="KAK8870779.1"/>
    </source>
</evidence>
<keyword evidence="1" id="KW-0808">Transferase</keyword>
<keyword evidence="3" id="KW-0418">Kinase</keyword>
<dbReference type="InterPro" id="IPR008979">
    <property type="entry name" value="Galactose-bd-like_sf"/>
</dbReference>
<keyword evidence="14" id="KW-1185">Reference proteome</keyword>
<keyword evidence="5" id="KW-0675">Receptor</keyword>
<comment type="caution">
    <text evidence="13">The sequence shown here is derived from an EMBL/GenBank/DDBJ whole genome shotgun (WGS) entry which is preliminary data.</text>
</comment>
<proteinExistence type="inferred from homology"/>
<feature type="binding site" evidence="11">
    <location>
        <position position="44"/>
    </location>
    <ligand>
        <name>ATP</name>
        <dbReference type="ChEBI" id="CHEBI:30616"/>
    </ligand>
</feature>
<keyword evidence="2 11" id="KW-0547">Nucleotide-binding</keyword>
<dbReference type="Proteomes" id="UP001470230">
    <property type="component" value="Unassembled WGS sequence"/>
</dbReference>
<evidence type="ECO:0000256" key="9">
    <source>
        <dbReference type="ARBA" id="ARBA00049299"/>
    </source>
</evidence>
<organism evidence="13 14">
    <name type="scientific">Tritrichomonas musculus</name>
    <dbReference type="NCBI Taxonomy" id="1915356"/>
    <lineage>
        <taxon>Eukaryota</taxon>
        <taxon>Metamonada</taxon>
        <taxon>Parabasalia</taxon>
        <taxon>Tritrichomonadida</taxon>
        <taxon>Tritrichomonadidae</taxon>
        <taxon>Tritrichomonas</taxon>
    </lineage>
</organism>
<dbReference type="PROSITE" id="PS00107">
    <property type="entry name" value="PROTEIN_KINASE_ATP"/>
    <property type="match status" value="1"/>
</dbReference>
<dbReference type="SUPFAM" id="SSF49785">
    <property type="entry name" value="Galactose-binding domain-like"/>
    <property type="match status" value="1"/>
</dbReference>
<dbReference type="Gene3D" id="1.10.510.10">
    <property type="entry name" value="Transferase(Phosphotransferase) domain 1"/>
    <property type="match status" value="1"/>
</dbReference>
<evidence type="ECO:0000256" key="4">
    <source>
        <dbReference type="ARBA" id="ARBA00022840"/>
    </source>
</evidence>
<evidence type="ECO:0000256" key="1">
    <source>
        <dbReference type="ARBA" id="ARBA00022679"/>
    </source>
</evidence>
<dbReference type="InterPro" id="IPR008271">
    <property type="entry name" value="Ser/Thr_kinase_AS"/>
</dbReference>
<evidence type="ECO:0000256" key="5">
    <source>
        <dbReference type="ARBA" id="ARBA00023170"/>
    </source>
</evidence>
<evidence type="ECO:0000256" key="6">
    <source>
        <dbReference type="ARBA" id="ARBA00038035"/>
    </source>
</evidence>
<dbReference type="EMBL" id="JAPFFF010000014">
    <property type="protein sequence ID" value="KAK8870779.1"/>
    <property type="molecule type" value="Genomic_DNA"/>
</dbReference>
<evidence type="ECO:0000256" key="8">
    <source>
        <dbReference type="ARBA" id="ARBA00049014"/>
    </source>
</evidence>
<dbReference type="InterPro" id="IPR000719">
    <property type="entry name" value="Prot_kinase_dom"/>
</dbReference>
<evidence type="ECO:0000256" key="11">
    <source>
        <dbReference type="PROSITE-ProRule" id="PRU10141"/>
    </source>
</evidence>
<dbReference type="EC" id="2.7.12.2" evidence="7"/>
<name>A0ABR2IZV4_9EUKA</name>
<comment type="similarity">
    <text evidence="6">Belongs to the protein kinase superfamily. STE Ser/Thr protein kinase family. MAP kinase kinase subfamily.</text>
</comment>
<dbReference type="InterPro" id="IPR011009">
    <property type="entry name" value="Kinase-like_dom_sf"/>
</dbReference>
<dbReference type="InterPro" id="IPR017441">
    <property type="entry name" value="Protein_kinase_ATP_BS"/>
</dbReference>
<evidence type="ECO:0000256" key="3">
    <source>
        <dbReference type="ARBA" id="ARBA00022777"/>
    </source>
</evidence>
<evidence type="ECO:0000313" key="14">
    <source>
        <dbReference type="Proteomes" id="UP001470230"/>
    </source>
</evidence>
<dbReference type="PANTHER" id="PTHR48013">
    <property type="entry name" value="DUAL SPECIFICITY MITOGEN-ACTIVATED PROTEIN KINASE KINASE 5-RELATED"/>
    <property type="match status" value="1"/>
</dbReference>
<dbReference type="SMART" id="SM00220">
    <property type="entry name" value="S_TKc"/>
    <property type="match status" value="1"/>
</dbReference>
<dbReference type="Pfam" id="PF00069">
    <property type="entry name" value="Pkinase"/>
    <property type="match status" value="1"/>
</dbReference>
<dbReference type="PANTHER" id="PTHR48013:SF9">
    <property type="entry name" value="DUAL SPECIFICITY MITOGEN-ACTIVATED PROTEIN KINASE KINASE 5"/>
    <property type="match status" value="1"/>
</dbReference>
<evidence type="ECO:0000259" key="12">
    <source>
        <dbReference type="PROSITE" id="PS50011"/>
    </source>
</evidence>